<keyword evidence="6" id="KW-1185">Reference proteome</keyword>
<accession>A0A1L9TY91</accession>
<comment type="similarity">
    <text evidence="1">Belongs to the glycosyltransferase 34 family.</text>
</comment>
<name>A0A1L9TY91_9EURO</name>
<evidence type="ECO:0000256" key="4">
    <source>
        <dbReference type="SAM" id="Phobius"/>
    </source>
</evidence>
<evidence type="ECO:0000313" key="5">
    <source>
        <dbReference type="EMBL" id="OJJ64400.1"/>
    </source>
</evidence>
<dbReference type="OrthoDB" id="205108at2759"/>
<dbReference type="GeneID" id="63756960"/>
<evidence type="ECO:0000256" key="2">
    <source>
        <dbReference type="ARBA" id="ARBA00022676"/>
    </source>
</evidence>
<protein>
    <recommendedName>
        <fullName evidence="7">Alpha-1,6-mannosyltransferase subunit</fullName>
    </recommendedName>
</protein>
<evidence type="ECO:0000256" key="1">
    <source>
        <dbReference type="ARBA" id="ARBA00005664"/>
    </source>
</evidence>
<reference evidence="6" key="1">
    <citation type="journal article" date="2017" name="Genome Biol.">
        <title>Comparative genomics reveals high biological diversity and specific adaptations in the industrially and medically important fungal genus Aspergillus.</title>
        <authorList>
            <person name="de Vries R.P."/>
            <person name="Riley R."/>
            <person name="Wiebenga A."/>
            <person name="Aguilar-Osorio G."/>
            <person name="Amillis S."/>
            <person name="Uchima C.A."/>
            <person name="Anderluh G."/>
            <person name="Asadollahi M."/>
            <person name="Askin M."/>
            <person name="Barry K."/>
            <person name="Battaglia E."/>
            <person name="Bayram O."/>
            <person name="Benocci T."/>
            <person name="Braus-Stromeyer S.A."/>
            <person name="Caldana C."/>
            <person name="Canovas D."/>
            <person name="Cerqueira G.C."/>
            <person name="Chen F."/>
            <person name="Chen W."/>
            <person name="Choi C."/>
            <person name="Clum A."/>
            <person name="Dos Santos R.A."/>
            <person name="Damasio A.R."/>
            <person name="Diallinas G."/>
            <person name="Emri T."/>
            <person name="Fekete E."/>
            <person name="Flipphi M."/>
            <person name="Freyberg S."/>
            <person name="Gallo A."/>
            <person name="Gournas C."/>
            <person name="Habgood R."/>
            <person name="Hainaut M."/>
            <person name="Harispe M.L."/>
            <person name="Henrissat B."/>
            <person name="Hilden K.S."/>
            <person name="Hope R."/>
            <person name="Hossain A."/>
            <person name="Karabika E."/>
            <person name="Karaffa L."/>
            <person name="Karanyi Z."/>
            <person name="Krasevec N."/>
            <person name="Kuo A."/>
            <person name="Kusch H."/>
            <person name="LaButti K."/>
            <person name="Lagendijk E.L."/>
            <person name="Lapidus A."/>
            <person name="Levasseur A."/>
            <person name="Lindquist E."/>
            <person name="Lipzen A."/>
            <person name="Logrieco A.F."/>
            <person name="MacCabe A."/>
            <person name="Maekelae M.R."/>
            <person name="Malavazi I."/>
            <person name="Melin P."/>
            <person name="Meyer V."/>
            <person name="Mielnichuk N."/>
            <person name="Miskei M."/>
            <person name="Molnar A.P."/>
            <person name="Mule G."/>
            <person name="Ngan C.Y."/>
            <person name="Orejas M."/>
            <person name="Orosz E."/>
            <person name="Ouedraogo J.P."/>
            <person name="Overkamp K.M."/>
            <person name="Park H.-S."/>
            <person name="Perrone G."/>
            <person name="Piumi F."/>
            <person name="Punt P.J."/>
            <person name="Ram A.F."/>
            <person name="Ramon A."/>
            <person name="Rauscher S."/>
            <person name="Record E."/>
            <person name="Riano-Pachon D.M."/>
            <person name="Robert V."/>
            <person name="Roehrig J."/>
            <person name="Ruller R."/>
            <person name="Salamov A."/>
            <person name="Salih N.S."/>
            <person name="Samson R.A."/>
            <person name="Sandor E."/>
            <person name="Sanguinetti M."/>
            <person name="Schuetze T."/>
            <person name="Sepcic K."/>
            <person name="Shelest E."/>
            <person name="Sherlock G."/>
            <person name="Sophianopoulou V."/>
            <person name="Squina F.M."/>
            <person name="Sun H."/>
            <person name="Susca A."/>
            <person name="Todd R.B."/>
            <person name="Tsang A."/>
            <person name="Unkles S.E."/>
            <person name="van de Wiele N."/>
            <person name="van Rossen-Uffink D."/>
            <person name="Oliveira J.V."/>
            <person name="Vesth T.C."/>
            <person name="Visser J."/>
            <person name="Yu J.-H."/>
            <person name="Zhou M."/>
            <person name="Andersen M.R."/>
            <person name="Archer D.B."/>
            <person name="Baker S.E."/>
            <person name="Benoit I."/>
            <person name="Brakhage A.A."/>
            <person name="Braus G.H."/>
            <person name="Fischer R."/>
            <person name="Frisvad J.C."/>
            <person name="Goldman G.H."/>
            <person name="Houbraken J."/>
            <person name="Oakley B."/>
            <person name="Pocsi I."/>
            <person name="Scazzocchio C."/>
            <person name="Seiboth B."/>
            <person name="vanKuyk P.A."/>
            <person name="Wortman J."/>
            <person name="Dyer P.S."/>
            <person name="Grigoriev I.V."/>
        </authorList>
    </citation>
    <scope>NUCLEOTIDE SEQUENCE [LARGE SCALE GENOMIC DNA]</scope>
    <source>
        <strain evidence="6">CBS 593.65</strain>
    </source>
</reference>
<dbReference type="AlphaFoldDB" id="A0A1L9TY91"/>
<dbReference type="EMBL" id="KV878582">
    <property type="protein sequence ID" value="OJJ64400.1"/>
    <property type="molecule type" value="Genomic_DNA"/>
</dbReference>
<dbReference type="Proteomes" id="UP000184356">
    <property type="component" value="Unassembled WGS sequence"/>
</dbReference>
<feature type="transmembrane region" description="Helical" evidence="4">
    <location>
        <begin position="58"/>
        <end position="78"/>
    </location>
</feature>
<dbReference type="GO" id="GO:0006487">
    <property type="term" value="P:protein N-linked glycosylation"/>
    <property type="evidence" value="ECO:0007669"/>
    <property type="project" value="TreeGrafter"/>
</dbReference>
<dbReference type="RefSeq" id="XP_040708206.1">
    <property type="nucleotide sequence ID" value="XM_040840887.1"/>
</dbReference>
<dbReference type="PANTHER" id="PTHR31306">
    <property type="entry name" value="ALPHA-1,6-MANNOSYLTRANSFERASE MNN11-RELATED"/>
    <property type="match status" value="1"/>
</dbReference>
<evidence type="ECO:0008006" key="7">
    <source>
        <dbReference type="Google" id="ProtNLM"/>
    </source>
</evidence>
<dbReference type="GO" id="GO:0000136">
    <property type="term" value="C:mannan polymerase complex"/>
    <property type="evidence" value="ECO:0007669"/>
    <property type="project" value="TreeGrafter"/>
</dbReference>
<keyword evidence="2" id="KW-0328">Glycosyltransferase</keyword>
<feature type="transmembrane region" description="Helical" evidence="4">
    <location>
        <begin position="32"/>
        <end position="52"/>
    </location>
</feature>
<dbReference type="Pfam" id="PF05637">
    <property type="entry name" value="Glyco_transf_34"/>
    <property type="match status" value="1"/>
</dbReference>
<keyword evidence="4" id="KW-0812">Transmembrane</keyword>
<dbReference type="GO" id="GO:0000009">
    <property type="term" value="F:alpha-1,6-mannosyltransferase activity"/>
    <property type="evidence" value="ECO:0007669"/>
    <property type="project" value="TreeGrafter"/>
</dbReference>
<gene>
    <name evidence="5" type="ORF">ASPSYDRAFT_138905</name>
</gene>
<dbReference type="FunFam" id="3.90.550.10:FF:000149">
    <property type="entry name" value="Alpha-1,6-mannosyltransferase subunit"/>
    <property type="match status" value="1"/>
</dbReference>
<dbReference type="InterPro" id="IPR029044">
    <property type="entry name" value="Nucleotide-diphossugar_trans"/>
</dbReference>
<organism evidence="5 6">
    <name type="scientific">Aspergillus sydowii CBS 593.65</name>
    <dbReference type="NCBI Taxonomy" id="1036612"/>
    <lineage>
        <taxon>Eukaryota</taxon>
        <taxon>Fungi</taxon>
        <taxon>Dikarya</taxon>
        <taxon>Ascomycota</taxon>
        <taxon>Pezizomycotina</taxon>
        <taxon>Eurotiomycetes</taxon>
        <taxon>Eurotiomycetidae</taxon>
        <taxon>Eurotiales</taxon>
        <taxon>Aspergillaceae</taxon>
        <taxon>Aspergillus</taxon>
        <taxon>Aspergillus subgen. Nidulantes</taxon>
    </lineage>
</organism>
<proteinExistence type="inferred from homology"/>
<dbReference type="Gene3D" id="3.90.550.10">
    <property type="entry name" value="Spore Coat Polysaccharide Biosynthesis Protein SpsA, Chain A"/>
    <property type="match status" value="1"/>
</dbReference>
<dbReference type="PANTHER" id="PTHR31306:SF10">
    <property type="entry name" value="ALPHA-1,6-MANNOSYLTRANSFERASE MNN11-RELATED"/>
    <property type="match status" value="1"/>
</dbReference>
<keyword evidence="4" id="KW-1133">Transmembrane helix</keyword>
<evidence type="ECO:0000256" key="3">
    <source>
        <dbReference type="ARBA" id="ARBA00022679"/>
    </source>
</evidence>
<keyword evidence="4" id="KW-0472">Membrane</keyword>
<keyword evidence="3" id="KW-0808">Transferase</keyword>
<dbReference type="InterPro" id="IPR008630">
    <property type="entry name" value="Glyco_trans_34"/>
</dbReference>
<dbReference type="VEuPathDB" id="FungiDB:ASPSYDRAFT_138905"/>
<dbReference type="STRING" id="1036612.A0A1L9TY91"/>
<evidence type="ECO:0000313" key="6">
    <source>
        <dbReference type="Proteomes" id="UP000184356"/>
    </source>
</evidence>
<sequence>MQFAVPPKKSFAAPPYACSSLLTYHRRKQLKAVAILSAALIAVFFLLSQLFYPSTGTAATPIGTAGVVIVTVLDRASYSDTYLQKIIKNREDYAERHGLSPRSWGLVPAVRHAMATHPSSTYFFHLDTHALFMNPAESLENRLLSKHRLESLMRRDVPVVPPDSIIKTFAHLRPEDIDLMVTNDAEDLNTGSFVLRQGEFARFFLDTWFDPLYRSYNFGKAETHSLEHIVQWHPTVMARLALIPQRVINAYSKDSVSASVDGTYKDGDLVIRFFGCDTDPTRNCEREMDPYYNLWAQRLTIE</sequence>